<dbReference type="InterPro" id="IPR003599">
    <property type="entry name" value="Ig_sub"/>
</dbReference>
<evidence type="ECO:0000256" key="3">
    <source>
        <dbReference type="ARBA" id="ARBA00023180"/>
    </source>
</evidence>
<keyword evidence="2" id="KW-1015">Disulfide bond</keyword>
<feature type="domain" description="Ig-like" evidence="9">
    <location>
        <begin position="263"/>
        <end position="348"/>
    </location>
</feature>
<keyword evidence="3" id="KW-0325">Glycoprotein</keyword>
<dbReference type="PANTHER" id="PTHR44337">
    <property type="entry name" value="CARCINOEMBRYONIC ANTIGEN-RELATED CELL ADHESION MOLECULE 8"/>
    <property type="match status" value="1"/>
</dbReference>
<dbReference type="Proteomes" id="UP000694570">
    <property type="component" value="Unplaced"/>
</dbReference>
<evidence type="ECO:0000256" key="4">
    <source>
        <dbReference type="ARBA" id="ARBA00023319"/>
    </source>
</evidence>
<feature type="domain" description="Ig-like" evidence="9">
    <location>
        <begin position="162"/>
        <end position="247"/>
    </location>
</feature>
<keyword evidence="7" id="KW-0812">Transmembrane</keyword>
<dbReference type="Proteomes" id="UP000694726">
    <property type="component" value="Unplaced"/>
</dbReference>
<dbReference type="Pfam" id="PF13927">
    <property type="entry name" value="Ig_3"/>
    <property type="match status" value="4"/>
</dbReference>
<accession>A0A8D0NLF6</accession>
<dbReference type="SMART" id="SM00408">
    <property type="entry name" value="IGc2"/>
    <property type="match status" value="4"/>
</dbReference>
<evidence type="ECO:0000313" key="10">
    <source>
        <dbReference type="Ensembl" id="ENSSSCP00015020326.1"/>
    </source>
</evidence>
<keyword evidence="1 8" id="KW-0732">Signal</keyword>
<dbReference type="InterPro" id="IPR007110">
    <property type="entry name" value="Ig-like_dom"/>
</dbReference>
<dbReference type="PROSITE" id="PS50835">
    <property type="entry name" value="IG_LIKE"/>
    <property type="match status" value="4"/>
</dbReference>
<feature type="signal peptide" evidence="8">
    <location>
        <begin position="1"/>
        <end position="30"/>
    </location>
</feature>
<dbReference type="SMART" id="SM00409">
    <property type="entry name" value="IG"/>
    <property type="match status" value="4"/>
</dbReference>
<keyword evidence="7" id="KW-0472">Membrane</keyword>
<evidence type="ECO:0000259" key="9">
    <source>
        <dbReference type="PROSITE" id="PS50835"/>
    </source>
</evidence>
<evidence type="ECO:0000256" key="1">
    <source>
        <dbReference type="ARBA" id="ARBA00022729"/>
    </source>
</evidence>
<dbReference type="Gene3D" id="2.60.40.10">
    <property type="entry name" value="Immunoglobulins"/>
    <property type="match status" value="4"/>
</dbReference>
<dbReference type="InterPro" id="IPR036179">
    <property type="entry name" value="Ig-like_dom_sf"/>
</dbReference>
<dbReference type="FunFam" id="2.60.40.10:FF:000244">
    <property type="entry name" value="carcinoembryonic antigen-related cell adhesion molecule 16"/>
    <property type="match status" value="2"/>
</dbReference>
<dbReference type="Ensembl" id="ENSSSCT00030101899.1">
    <property type="protein sequence ID" value="ENSSSCP00030047007.1"/>
    <property type="gene ID" value="ENSSSCG00030072727.1"/>
</dbReference>
<dbReference type="AlphaFoldDB" id="A0A8D0NLF6"/>
<dbReference type="InterPro" id="IPR003598">
    <property type="entry name" value="Ig_sub2"/>
</dbReference>
<feature type="transmembrane region" description="Helical" evidence="7">
    <location>
        <begin position="451"/>
        <end position="477"/>
    </location>
</feature>
<dbReference type="InterPro" id="IPR013783">
    <property type="entry name" value="Ig-like_fold"/>
</dbReference>
<keyword evidence="4" id="KW-0393">Immunoglobulin domain</keyword>
<comment type="similarity">
    <text evidence="5">Belongs to the immunoglobulin superfamily. CEA family.</text>
</comment>
<evidence type="ECO:0000256" key="2">
    <source>
        <dbReference type="ARBA" id="ARBA00023157"/>
    </source>
</evidence>
<dbReference type="Ensembl" id="ENSSSCT00015050919.1">
    <property type="protein sequence ID" value="ENSSSCP00015020326.1"/>
    <property type="gene ID" value="ENSSSCG00015038086.1"/>
</dbReference>
<feature type="region of interest" description="Disordered" evidence="6">
    <location>
        <begin position="535"/>
        <end position="573"/>
    </location>
</feature>
<dbReference type="SUPFAM" id="SSF48726">
    <property type="entry name" value="Immunoglobulin"/>
    <property type="match status" value="4"/>
</dbReference>
<proteinExistence type="inferred from homology"/>
<evidence type="ECO:0000256" key="6">
    <source>
        <dbReference type="SAM" id="MobiDB-lite"/>
    </source>
</evidence>
<feature type="chain" id="PRO_5044683470" description="Ig-like domain-containing protein" evidence="8">
    <location>
        <begin position="31"/>
        <end position="599"/>
    </location>
</feature>
<evidence type="ECO:0000256" key="7">
    <source>
        <dbReference type="SAM" id="Phobius"/>
    </source>
</evidence>
<dbReference type="CDD" id="cd00096">
    <property type="entry name" value="Ig"/>
    <property type="match status" value="1"/>
</dbReference>
<evidence type="ECO:0000313" key="11">
    <source>
        <dbReference type="Proteomes" id="UP000694726"/>
    </source>
</evidence>
<dbReference type="InterPro" id="IPR052598">
    <property type="entry name" value="IgSF_CEA-related"/>
</dbReference>
<organism evidence="10 11">
    <name type="scientific">Sus scrofa</name>
    <name type="common">Pig</name>
    <dbReference type="NCBI Taxonomy" id="9823"/>
    <lineage>
        <taxon>Eukaryota</taxon>
        <taxon>Metazoa</taxon>
        <taxon>Chordata</taxon>
        <taxon>Craniata</taxon>
        <taxon>Vertebrata</taxon>
        <taxon>Euteleostomi</taxon>
        <taxon>Mammalia</taxon>
        <taxon>Eutheria</taxon>
        <taxon>Laurasiatheria</taxon>
        <taxon>Artiodactyla</taxon>
        <taxon>Suina</taxon>
        <taxon>Suidae</taxon>
        <taxon>Sus</taxon>
    </lineage>
</organism>
<protein>
    <recommendedName>
        <fullName evidence="9">Ig-like domain-containing protein</fullName>
    </recommendedName>
</protein>
<evidence type="ECO:0000256" key="8">
    <source>
        <dbReference type="SAM" id="SignalP"/>
    </source>
</evidence>
<sequence>MASTALWAHHWAGLLLSASLLTTWSLPAAAQLTLGDRLPKATRSEKDVILSMLGTPWSCQTHGGCRGSLAKPTIAVSQGTAIEHKEGVSFYCDTKDINITIYWVSNNHPLKFDERMWLSTDRKNLTILTVQREDAGTYQCEVWGVLQVQSSNPTFLIVYYGPDPVEIKLEPGVPNGEAVEVIEGSNLTFSVETLSHPHPDYSWFFSNDSKPITSLSSTTSTFTLHAASKEHEGMYRCLVSNKATNLSRLGALKVRVLERVTKPCITSPNLNLVENASLVVLTCQTSHEGVGVQWFLRGQPLLPSPHLVLSADNRTLVIHGLRRDDVGPYECEVWNWGSGARSDSFRLNISYGPDRADITRGPVSEAVSTIKAEFNSSLTLQCRAESQPDAEFHWTLEHSTSVWTGEQLIIEALTWEHQGTYNCVAFNSLTHLASSASVQVRVMGPQLSQSIGAITGITIGSVAVVALATGLACFLYIRYAKGSSRRTTEDLILEARTPTSETTHPAEPGRNWPMPTYANVPNTQEQVRVKKVLTQDPPGEFHEKESSSAVHGGYSRGPRKPQPKLRISVPTLPKGNTESNYEVLVNPEHNLYCHINSSV</sequence>
<dbReference type="PANTHER" id="PTHR44337:SF20">
    <property type="entry name" value="CARCINOEMBRYONIC ANTIGEN-RELATED CELL ADHESION MOLECULE 5-RELATED"/>
    <property type="match status" value="1"/>
</dbReference>
<keyword evidence="7" id="KW-1133">Transmembrane helix</keyword>
<feature type="domain" description="Ig-like" evidence="9">
    <location>
        <begin position="353"/>
        <end position="439"/>
    </location>
</feature>
<reference evidence="10" key="1">
    <citation type="submission" date="2025-05" db="UniProtKB">
        <authorList>
            <consortium name="Ensembl"/>
        </authorList>
    </citation>
    <scope>IDENTIFICATION</scope>
</reference>
<evidence type="ECO:0000256" key="5">
    <source>
        <dbReference type="ARBA" id="ARBA00038222"/>
    </source>
</evidence>
<name>A0A8D0NLF6_PIG</name>
<feature type="domain" description="Ig-like" evidence="9">
    <location>
        <begin position="72"/>
        <end position="142"/>
    </location>
</feature>